<dbReference type="Proteomes" id="UP001295423">
    <property type="component" value="Unassembled WGS sequence"/>
</dbReference>
<evidence type="ECO:0000313" key="2">
    <source>
        <dbReference type="Proteomes" id="UP001295423"/>
    </source>
</evidence>
<comment type="caution">
    <text evidence="1">The sequence shown here is derived from an EMBL/GenBank/DDBJ whole genome shotgun (WGS) entry which is preliminary data.</text>
</comment>
<proteinExistence type="predicted"/>
<dbReference type="SUPFAM" id="SSF54593">
    <property type="entry name" value="Glyoxalase/Bleomycin resistance protein/Dihydroxybiphenyl dioxygenase"/>
    <property type="match status" value="1"/>
</dbReference>
<keyword evidence="2" id="KW-1185">Reference proteome</keyword>
<dbReference type="PANTHER" id="PTHR37519:SF1">
    <property type="entry name" value="DIHYDROXYBIPHENYL DIOXYGENASE DOMAIN-CONTAINING PROTEIN"/>
    <property type="match status" value="1"/>
</dbReference>
<accession>A0AAD2FII0</accession>
<organism evidence="1 2">
    <name type="scientific">Cylindrotheca closterium</name>
    <dbReference type="NCBI Taxonomy" id="2856"/>
    <lineage>
        <taxon>Eukaryota</taxon>
        <taxon>Sar</taxon>
        <taxon>Stramenopiles</taxon>
        <taxon>Ochrophyta</taxon>
        <taxon>Bacillariophyta</taxon>
        <taxon>Bacillariophyceae</taxon>
        <taxon>Bacillariophycidae</taxon>
        <taxon>Bacillariales</taxon>
        <taxon>Bacillariaceae</taxon>
        <taxon>Cylindrotheca</taxon>
    </lineage>
</organism>
<dbReference type="PANTHER" id="PTHR37519">
    <property type="match status" value="1"/>
</dbReference>
<dbReference type="InterPro" id="IPR010393">
    <property type="entry name" value="DUF991_YecM-like"/>
</dbReference>
<sequence length="198" mass="22339">MTTATVNAKDFVSKLMTLVPQFMEAVEEKLPFVTNLEADHVCWRTETTESYQGLVLALKEYRESDLLIESEIGGRPIATFEFKEGIRYKERYVKVLEIPSPKEGSPYKEGLEHVEFVIGESSDHGSYSPINDTIHKATLKKVMLDHPETNWNTKASSKEVNPDVSVKLDLSSFGTCSVKFHLLPLAKVIEYELAHGMT</sequence>
<gene>
    <name evidence="1" type="ORF">CYCCA115_LOCUS3766</name>
</gene>
<dbReference type="Gene3D" id="3.10.180.10">
    <property type="entry name" value="2,3-Dihydroxybiphenyl 1,2-Dioxygenase, domain 1"/>
    <property type="match status" value="1"/>
</dbReference>
<reference evidence="1" key="1">
    <citation type="submission" date="2023-08" db="EMBL/GenBank/DDBJ databases">
        <authorList>
            <person name="Audoor S."/>
            <person name="Bilcke G."/>
        </authorList>
    </citation>
    <scope>NUCLEOTIDE SEQUENCE</scope>
</reference>
<protein>
    <submittedName>
        <fullName evidence="1">Uncharacterized protein</fullName>
    </submittedName>
</protein>
<evidence type="ECO:0000313" key="1">
    <source>
        <dbReference type="EMBL" id="CAJ1934426.1"/>
    </source>
</evidence>
<dbReference type="EMBL" id="CAKOGP040000335">
    <property type="protein sequence ID" value="CAJ1934426.1"/>
    <property type="molecule type" value="Genomic_DNA"/>
</dbReference>
<dbReference type="Pfam" id="PF06185">
    <property type="entry name" value="YecM"/>
    <property type="match status" value="1"/>
</dbReference>
<dbReference type="InterPro" id="IPR029068">
    <property type="entry name" value="Glyas_Bleomycin-R_OHBP_Dase"/>
</dbReference>
<name>A0AAD2FII0_9STRA</name>
<dbReference type="AlphaFoldDB" id="A0AAD2FII0"/>